<evidence type="ECO:0000256" key="4">
    <source>
        <dbReference type="ARBA" id="ARBA00022982"/>
    </source>
</evidence>
<name>U5IHV9_9DELT</name>
<accession>U5IHV9</accession>
<keyword evidence="6" id="KW-0411">Iron-sulfur</keyword>
<dbReference type="AlphaFoldDB" id="U5IHV9"/>
<evidence type="ECO:0000256" key="7">
    <source>
        <dbReference type="SAM" id="Phobius"/>
    </source>
</evidence>
<dbReference type="InterPro" id="IPR051684">
    <property type="entry name" value="Electron_Trans/Redox"/>
</dbReference>
<dbReference type="PANTHER" id="PTHR30176:SF3">
    <property type="entry name" value="FERREDOXIN-TYPE PROTEIN NAPH"/>
    <property type="match status" value="1"/>
</dbReference>
<protein>
    <submittedName>
        <fullName evidence="9">Magnetosome protein Mad6</fullName>
    </submittedName>
</protein>
<feature type="transmembrane region" description="Helical" evidence="7">
    <location>
        <begin position="177"/>
        <end position="195"/>
    </location>
</feature>
<evidence type="ECO:0000313" key="9">
    <source>
        <dbReference type="EMBL" id="AFZ77023.1"/>
    </source>
</evidence>
<keyword evidence="3" id="KW-0479">Metal-binding</keyword>
<gene>
    <name evidence="9" type="primary">mad6</name>
    <name evidence="9" type="ORF">ALPM_00160</name>
</gene>
<reference evidence="9" key="1">
    <citation type="journal article" date="2013" name="Environ. Microbiol.">
        <title>Comparative genomic analysis of magnetotactic bacteria from the Deltaproteobacteria provides new insights into magnetite and greigite magnetosome genes required for magnetotaxis.</title>
        <authorList>
            <person name="Lefevre C.T."/>
            <person name="Trubitsyn D."/>
            <person name="Abreu F."/>
            <person name="Kolinko S."/>
            <person name="Jogler C."/>
            <person name="de Almeida L.G."/>
            <person name="de Vasconcelos A.T."/>
            <person name="Kube M."/>
            <person name="Reinhardt R."/>
            <person name="Lins U."/>
            <person name="Pignol D."/>
            <person name="Schuler D."/>
            <person name="Bazylinski D.A."/>
            <person name="Ginet N."/>
        </authorList>
    </citation>
    <scope>NUCLEOTIDE SEQUENCE</scope>
    <source>
        <strain evidence="9">ML-1</strain>
    </source>
</reference>
<proteinExistence type="predicted"/>
<dbReference type="Pfam" id="PF12801">
    <property type="entry name" value="Fer4_5"/>
    <property type="match status" value="2"/>
</dbReference>
<keyword evidence="4" id="KW-0249">Electron transport</keyword>
<dbReference type="GO" id="GO:0051539">
    <property type="term" value="F:4 iron, 4 sulfur cluster binding"/>
    <property type="evidence" value="ECO:0007669"/>
    <property type="project" value="UniProtKB-KW"/>
</dbReference>
<keyword evidence="2" id="KW-0004">4Fe-4S</keyword>
<dbReference type="PANTHER" id="PTHR30176">
    <property type="entry name" value="FERREDOXIN-TYPE PROTEIN NAPH"/>
    <property type="match status" value="1"/>
</dbReference>
<feature type="transmembrane region" description="Helical" evidence="7">
    <location>
        <begin position="72"/>
        <end position="98"/>
    </location>
</feature>
<evidence type="ECO:0000256" key="1">
    <source>
        <dbReference type="ARBA" id="ARBA00022448"/>
    </source>
</evidence>
<evidence type="ECO:0000256" key="2">
    <source>
        <dbReference type="ARBA" id="ARBA00022485"/>
    </source>
</evidence>
<keyword evidence="7" id="KW-0472">Membrane</keyword>
<keyword evidence="1" id="KW-0813">Transport</keyword>
<evidence type="ECO:0000256" key="3">
    <source>
        <dbReference type="ARBA" id="ARBA00022723"/>
    </source>
</evidence>
<dbReference type="SUPFAM" id="SSF54862">
    <property type="entry name" value="4Fe-4S ferredoxins"/>
    <property type="match status" value="1"/>
</dbReference>
<keyword evidence="7" id="KW-0812">Transmembrane</keyword>
<evidence type="ECO:0000259" key="8">
    <source>
        <dbReference type="PROSITE" id="PS51379"/>
    </source>
</evidence>
<feature type="transmembrane region" description="Helical" evidence="7">
    <location>
        <begin position="119"/>
        <end position="141"/>
    </location>
</feature>
<evidence type="ECO:0000256" key="5">
    <source>
        <dbReference type="ARBA" id="ARBA00023004"/>
    </source>
</evidence>
<keyword evidence="5" id="KW-0408">Iron</keyword>
<dbReference type="GO" id="GO:0005886">
    <property type="term" value="C:plasma membrane"/>
    <property type="evidence" value="ECO:0007669"/>
    <property type="project" value="TreeGrafter"/>
</dbReference>
<dbReference type="PROSITE" id="PS51379">
    <property type="entry name" value="4FE4S_FER_2"/>
    <property type="match status" value="1"/>
</dbReference>
<dbReference type="InterPro" id="IPR017896">
    <property type="entry name" value="4Fe4S_Fe-S-bd"/>
</dbReference>
<keyword evidence="7" id="KW-1133">Transmembrane helix</keyword>
<dbReference type="PROSITE" id="PS00198">
    <property type="entry name" value="4FE4S_FER_1"/>
    <property type="match status" value="1"/>
</dbReference>
<feature type="domain" description="4Fe-4S ferredoxin-type" evidence="8">
    <location>
        <begin position="220"/>
        <end position="248"/>
    </location>
</feature>
<sequence length="285" mass="31640">MLSLSRFRMLILMATAVLSNSYLGAIVTRMVNTNSMKGVCIPYLNCYSCPSALFSCPIGIMQHFMAIRAVPYMLIGFLGVVGLSVGRMACGWLCPFGLVQDLLYKIRSRKYLVPKNLKYLKYGILVVFVLLLPFFTGVSWFSLFCPAGKLTAGLPWMLWDPVDPVTGATIIPGPPGALFYFVTGLLFVFLIWFVFSKRPFCVGFCPLGAIFALFNRISLVRLQVDINCDGCKTCNAKCPMGLDVPVEVSGEECIRCMECTRCGHVKLVNPFEIGGLQRDEQRRTG</sequence>
<dbReference type="GO" id="GO:0046872">
    <property type="term" value="F:metal ion binding"/>
    <property type="evidence" value="ECO:0007669"/>
    <property type="project" value="UniProtKB-KW"/>
</dbReference>
<organism evidence="9">
    <name type="scientific">delta proteobacterium ML-1</name>
    <dbReference type="NCBI Taxonomy" id="947513"/>
    <lineage>
        <taxon>Bacteria</taxon>
        <taxon>Deltaproteobacteria</taxon>
    </lineage>
</organism>
<dbReference type="EMBL" id="JX869937">
    <property type="protein sequence ID" value="AFZ77023.1"/>
    <property type="molecule type" value="Genomic_DNA"/>
</dbReference>
<dbReference type="InterPro" id="IPR017900">
    <property type="entry name" value="4Fe4S_Fe_S_CS"/>
</dbReference>
<evidence type="ECO:0000256" key="6">
    <source>
        <dbReference type="ARBA" id="ARBA00023014"/>
    </source>
</evidence>